<comment type="caution">
    <text evidence="2">The sequence shown here is derived from an EMBL/GenBank/DDBJ whole genome shotgun (WGS) entry which is preliminary data.</text>
</comment>
<feature type="compositionally biased region" description="Basic and acidic residues" evidence="1">
    <location>
        <begin position="131"/>
        <end position="147"/>
    </location>
</feature>
<sequence length="221" mass="23844">MSPSSHPSKSSSKSLTGVEVADPGALEASKSVLGSLSRRGAPADPRVTKALETMKSCYSSDSTLKAHRLVERHNQPPYFIRSRCSPSLARGSSGSGCPKCPNAGEDDQPWKKSIVTVSKQPASSGNGSAKAHLDKGKDPADKGKEPTEVEEPEQGYTLWELCKVDDCAGANQYLAARLKDVAAYKASRRFESGLEKMGCISYEFGYRVALEHFLGEYQIQL</sequence>
<feature type="compositionally biased region" description="Polar residues" evidence="1">
    <location>
        <begin position="116"/>
        <end position="127"/>
    </location>
</feature>
<proteinExistence type="predicted"/>
<dbReference type="EMBL" id="AMZH03015543">
    <property type="protein sequence ID" value="RRT45887.1"/>
    <property type="molecule type" value="Genomic_DNA"/>
</dbReference>
<name>A0A426Y270_ENSVE</name>
<evidence type="ECO:0000313" key="3">
    <source>
        <dbReference type="Proteomes" id="UP000287651"/>
    </source>
</evidence>
<organism evidence="2 3">
    <name type="scientific">Ensete ventricosum</name>
    <name type="common">Abyssinian banana</name>
    <name type="synonym">Musa ensete</name>
    <dbReference type="NCBI Taxonomy" id="4639"/>
    <lineage>
        <taxon>Eukaryota</taxon>
        <taxon>Viridiplantae</taxon>
        <taxon>Streptophyta</taxon>
        <taxon>Embryophyta</taxon>
        <taxon>Tracheophyta</taxon>
        <taxon>Spermatophyta</taxon>
        <taxon>Magnoliopsida</taxon>
        <taxon>Liliopsida</taxon>
        <taxon>Zingiberales</taxon>
        <taxon>Musaceae</taxon>
        <taxon>Ensete</taxon>
    </lineage>
</organism>
<reference evidence="2 3" key="1">
    <citation type="journal article" date="2014" name="Agronomy (Basel)">
        <title>A Draft Genome Sequence for Ensete ventricosum, the Drought-Tolerant Tree Against Hunger.</title>
        <authorList>
            <person name="Harrison J."/>
            <person name="Moore K.A."/>
            <person name="Paszkiewicz K."/>
            <person name="Jones T."/>
            <person name="Grant M."/>
            <person name="Ambacheew D."/>
            <person name="Muzemil S."/>
            <person name="Studholme D.J."/>
        </authorList>
    </citation>
    <scope>NUCLEOTIDE SEQUENCE [LARGE SCALE GENOMIC DNA]</scope>
</reference>
<feature type="region of interest" description="Disordered" evidence="1">
    <location>
        <begin position="116"/>
        <end position="152"/>
    </location>
</feature>
<accession>A0A426Y270</accession>
<gene>
    <name evidence="2" type="ORF">B296_00018278</name>
</gene>
<dbReference type="Proteomes" id="UP000287651">
    <property type="component" value="Unassembled WGS sequence"/>
</dbReference>
<evidence type="ECO:0000313" key="2">
    <source>
        <dbReference type="EMBL" id="RRT45887.1"/>
    </source>
</evidence>
<dbReference type="AlphaFoldDB" id="A0A426Y270"/>
<feature type="region of interest" description="Disordered" evidence="1">
    <location>
        <begin position="1"/>
        <end position="23"/>
    </location>
</feature>
<evidence type="ECO:0000256" key="1">
    <source>
        <dbReference type="SAM" id="MobiDB-lite"/>
    </source>
</evidence>
<feature type="compositionally biased region" description="Low complexity" evidence="1">
    <location>
        <begin position="1"/>
        <end position="14"/>
    </location>
</feature>
<protein>
    <submittedName>
        <fullName evidence="2">Uncharacterized protein</fullName>
    </submittedName>
</protein>